<accession>A0A1B0A1Z7</accession>
<dbReference type="Proteomes" id="UP000092445">
    <property type="component" value="Unassembled WGS sequence"/>
</dbReference>
<reference evidence="2" key="1">
    <citation type="submission" date="2014-03" db="EMBL/GenBank/DDBJ databases">
        <authorList>
            <person name="Aksoy S."/>
            <person name="Warren W."/>
            <person name="Wilson R.K."/>
        </authorList>
    </citation>
    <scope>NUCLEOTIDE SEQUENCE [LARGE SCALE GENOMIC DNA]</scope>
    <source>
        <strain evidence="2">IAEA</strain>
    </source>
</reference>
<dbReference type="EnsemblMetazoa" id="GPAI032044-RA">
    <property type="protein sequence ID" value="GPAI032044-PA"/>
    <property type="gene ID" value="GPAI032044"/>
</dbReference>
<evidence type="ECO:0000313" key="1">
    <source>
        <dbReference type="EnsemblMetazoa" id="GPAI032044-PA"/>
    </source>
</evidence>
<keyword evidence="2" id="KW-1185">Reference proteome</keyword>
<dbReference type="AlphaFoldDB" id="A0A1B0A1Z7"/>
<reference evidence="1" key="2">
    <citation type="submission" date="2020-05" db="UniProtKB">
        <authorList>
            <consortium name="EnsemblMetazoa"/>
        </authorList>
    </citation>
    <scope>IDENTIFICATION</scope>
    <source>
        <strain evidence="1">IAEA</strain>
    </source>
</reference>
<sequence length="93" mass="10978">MICKRNNYVYISDSTFNLKQVIKLLISAPCRRLIAHNNRNNTNSTDNFVAHRYFVRRLTNCNELYLRVSSAHESVVYDWFMTSEKKIVVCSQN</sequence>
<protein>
    <submittedName>
        <fullName evidence="1">Uncharacterized protein</fullName>
    </submittedName>
</protein>
<proteinExistence type="predicted"/>
<name>A0A1B0A1Z7_GLOPL</name>
<evidence type="ECO:0000313" key="2">
    <source>
        <dbReference type="Proteomes" id="UP000092445"/>
    </source>
</evidence>
<dbReference type="VEuPathDB" id="VectorBase:GPAI032044"/>
<organism evidence="1 2">
    <name type="scientific">Glossina pallidipes</name>
    <name type="common">Tsetse fly</name>
    <dbReference type="NCBI Taxonomy" id="7398"/>
    <lineage>
        <taxon>Eukaryota</taxon>
        <taxon>Metazoa</taxon>
        <taxon>Ecdysozoa</taxon>
        <taxon>Arthropoda</taxon>
        <taxon>Hexapoda</taxon>
        <taxon>Insecta</taxon>
        <taxon>Pterygota</taxon>
        <taxon>Neoptera</taxon>
        <taxon>Endopterygota</taxon>
        <taxon>Diptera</taxon>
        <taxon>Brachycera</taxon>
        <taxon>Muscomorpha</taxon>
        <taxon>Hippoboscoidea</taxon>
        <taxon>Glossinidae</taxon>
        <taxon>Glossina</taxon>
    </lineage>
</organism>